<evidence type="ECO:0000313" key="2">
    <source>
        <dbReference type="Proteomes" id="UP000317318"/>
    </source>
</evidence>
<evidence type="ECO:0000313" key="1">
    <source>
        <dbReference type="EMBL" id="QDT39373.1"/>
    </source>
</evidence>
<organism evidence="1 2">
    <name type="scientific">Stratiformator vulcanicus</name>
    <dbReference type="NCBI Taxonomy" id="2527980"/>
    <lineage>
        <taxon>Bacteria</taxon>
        <taxon>Pseudomonadati</taxon>
        <taxon>Planctomycetota</taxon>
        <taxon>Planctomycetia</taxon>
        <taxon>Planctomycetales</taxon>
        <taxon>Planctomycetaceae</taxon>
        <taxon>Stratiformator</taxon>
    </lineage>
</organism>
<reference evidence="1 2" key="1">
    <citation type="submission" date="2019-02" db="EMBL/GenBank/DDBJ databases">
        <title>Deep-cultivation of Planctomycetes and their phenomic and genomic characterization uncovers novel biology.</title>
        <authorList>
            <person name="Wiegand S."/>
            <person name="Jogler M."/>
            <person name="Boedeker C."/>
            <person name="Pinto D."/>
            <person name="Vollmers J."/>
            <person name="Rivas-Marin E."/>
            <person name="Kohn T."/>
            <person name="Peeters S.H."/>
            <person name="Heuer A."/>
            <person name="Rast P."/>
            <person name="Oberbeckmann S."/>
            <person name="Bunk B."/>
            <person name="Jeske O."/>
            <person name="Meyerdierks A."/>
            <person name="Storesund J.E."/>
            <person name="Kallscheuer N."/>
            <person name="Luecker S."/>
            <person name="Lage O.M."/>
            <person name="Pohl T."/>
            <person name="Merkel B.J."/>
            <person name="Hornburger P."/>
            <person name="Mueller R.-W."/>
            <person name="Bruemmer F."/>
            <person name="Labrenz M."/>
            <person name="Spormann A.M."/>
            <person name="Op den Camp H."/>
            <person name="Overmann J."/>
            <person name="Amann R."/>
            <person name="Jetten M.S.M."/>
            <person name="Mascher T."/>
            <person name="Medema M.H."/>
            <person name="Devos D.P."/>
            <person name="Kaster A.-K."/>
            <person name="Ovreas L."/>
            <person name="Rohde M."/>
            <person name="Galperin M.Y."/>
            <person name="Jogler C."/>
        </authorList>
    </citation>
    <scope>NUCLEOTIDE SEQUENCE [LARGE SCALE GENOMIC DNA]</scope>
    <source>
        <strain evidence="1 2">Pan189</strain>
    </source>
</reference>
<gene>
    <name evidence="1" type="ORF">Pan189_37790</name>
</gene>
<dbReference type="Proteomes" id="UP000317318">
    <property type="component" value="Chromosome"/>
</dbReference>
<dbReference type="EMBL" id="CP036268">
    <property type="protein sequence ID" value="QDT39373.1"/>
    <property type="molecule type" value="Genomic_DNA"/>
</dbReference>
<keyword evidence="2" id="KW-1185">Reference proteome</keyword>
<accession>A0A517R6A8</accession>
<dbReference type="KEGG" id="svp:Pan189_37790"/>
<protein>
    <submittedName>
        <fullName evidence="1">Ribbon-helix-helix protein, copG family</fullName>
    </submittedName>
</protein>
<proteinExistence type="predicted"/>
<sequence length="180" mass="20563">MSTKIDTNDRVRVQVQVEETYAKKLNELSEVLDRSVSWIGAELVKDRLLDHDNFVEWIAGQVLSAVTAPVRGWKRKTGGSKVTVQLLVEQPTALRVERLAERLNLSTSKVAALLLESAIHSQGWLIKFVNSNWGHRFVEPFEELMKIWFGDHNKLEKSKDLECAKRTQTDIDLESEHRAA</sequence>
<name>A0A517R6A8_9PLAN</name>
<dbReference type="RefSeq" id="WP_145365511.1">
    <property type="nucleotide sequence ID" value="NZ_CP036268.1"/>
</dbReference>
<dbReference type="AlphaFoldDB" id="A0A517R6A8"/>